<sequence length="91" mass="10403">MSTLMPQDIPARFSAMWVGEESNPRKDSSAETQKADMPPEHPRGNIGDVSQTKHTSDERSDTGRADLDDSNRRHCPRGRTERPRRREMPED</sequence>
<dbReference type="Proteomes" id="UP000008181">
    <property type="component" value="Chromosome 1"/>
</dbReference>
<dbReference type="RefSeq" id="XP_003651146.1">
    <property type="nucleotide sequence ID" value="XM_003651098.1"/>
</dbReference>
<evidence type="ECO:0000313" key="2">
    <source>
        <dbReference type="EMBL" id="AEO64810.1"/>
    </source>
</evidence>
<organism evidence="2 3">
    <name type="scientific">Thermothielavioides terrestris (strain ATCC 38088 / NRRL 8126)</name>
    <name type="common">Thielavia terrestris</name>
    <dbReference type="NCBI Taxonomy" id="578455"/>
    <lineage>
        <taxon>Eukaryota</taxon>
        <taxon>Fungi</taxon>
        <taxon>Dikarya</taxon>
        <taxon>Ascomycota</taxon>
        <taxon>Pezizomycotina</taxon>
        <taxon>Sordariomycetes</taxon>
        <taxon>Sordariomycetidae</taxon>
        <taxon>Sordariales</taxon>
        <taxon>Chaetomiaceae</taxon>
        <taxon>Thermothielavioides</taxon>
        <taxon>Thermothielavioides terrestris</taxon>
    </lineage>
</organism>
<name>G2QX43_THETT</name>
<dbReference type="AlphaFoldDB" id="G2QX43"/>
<dbReference type="GeneID" id="11521327"/>
<keyword evidence="3" id="KW-1185">Reference proteome</keyword>
<proteinExistence type="predicted"/>
<dbReference type="EMBL" id="CP003009">
    <property type="protein sequence ID" value="AEO64810.1"/>
    <property type="molecule type" value="Genomic_DNA"/>
</dbReference>
<accession>G2QX43</accession>
<evidence type="ECO:0000313" key="3">
    <source>
        <dbReference type="Proteomes" id="UP000008181"/>
    </source>
</evidence>
<protein>
    <submittedName>
        <fullName evidence="2">Uncharacterized protein</fullName>
    </submittedName>
</protein>
<evidence type="ECO:0000256" key="1">
    <source>
        <dbReference type="SAM" id="MobiDB-lite"/>
    </source>
</evidence>
<feature type="region of interest" description="Disordered" evidence="1">
    <location>
        <begin position="1"/>
        <end position="91"/>
    </location>
</feature>
<feature type="compositionally biased region" description="Basic and acidic residues" evidence="1">
    <location>
        <begin position="54"/>
        <end position="91"/>
    </location>
</feature>
<reference evidence="2 3" key="1">
    <citation type="journal article" date="2011" name="Nat. Biotechnol.">
        <title>Comparative genomic analysis of the thermophilic biomass-degrading fungi Myceliophthora thermophila and Thielavia terrestris.</title>
        <authorList>
            <person name="Berka R.M."/>
            <person name="Grigoriev I.V."/>
            <person name="Otillar R."/>
            <person name="Salamov A."/>
            <person name="Grimwood J."/>
            <person name="Reid I."/>
            <person name="Ishmael N."/>
            <person name="John T."/>
            <person name="Darmond C."/>
            <person name="Moisan M.-C."/>
            <person name="Henrissat B."/>
            <person name="Coutinho P.M."/>
            <person name="Lombard V."/>
            <person name="Natvig D.O."/>
            <person name="Lindquist E."/>
            <person name="Schmutz J."/>
            <person name="Lucas S."/>
            <person name="Harris P."/>
            <person name="Powlowski J."/>
            <person name="Bellemare A."/>
            <person name="Taylor D."/>
            <person name="Butler G."/>
            <person name="de Vries R.P."/>
            <person name="Allijn I.E."/>
            <person name="van den Brink J."/>
            <person name="Ushinsky S."/>
            <person name="Storms R."/>
            <person name="Powell A.J."/>
            <person name="Paulsen I.T."/>
            <person name="Elbourne L.D.H."/>
            <person name="Baker S.E."/>
            <person name="Magnuson J."/>
            <person name="LaBoissiere S."/>
            <person name="Clutterbuck A.J."/>
            <person name="Martinez D."/>
            <person name="Wogulis M."/>
            <person name="de Leon A.L."/>
            <person name="Rey M.W."/>
            <person name="Tsang A."/>
        </authorList>
    </citation>
    <scope>NUCLEOTIDE SEQUENCE [LARGE SCALE GENOMIC DNA]</scope>
    <source>
        <strain evidence="3">ATCC 38088 / NRRL 8126</strain>
    </source>
</reference>
<gene>
    <name evidence="2" type="ORF">THITE_158730</name>
</gene>
<feature type="compositionally biased region" description="Basic and acidic residues" evidence="1">
    <location>
        <begin position="22"/>
        <end position="43"/>
    </location>
</feature>
<dbReference type="KEGG" id="ttt:THITE_158730"/>
<dbReference type="HOGENOM" id="CLU_2428606_0_0_1"/>